<dbReference type="PROSITE" id="PS51257">
    <property type="entry name" value="PROKAR_LIPOPROTEIN"/>
    <property type="match status" value="1"/>
</dbReference>
<dbReference type="AlphaFoldDB" id="A0A5C6XA05"/>
<reference evidence="3 4" key="1">
    <citation type="submission" date="2019-08" db="EMBL/GenBank/DDBJ databases">
        <title>Bradymonadales sp. TMQ2.</title>
        <authorList>
            <person name="Liang Q."/>
        </authorList>
    </citation>
    <scope>NUCLEOTIDE SEQUENCE [LARGE SCALE GENOMIC DNA]</scope>
    <source>
        <strain evidence="3 4">TMQ2</strain>
    </source>
</reference>
<evidence type="ECO:0000313" key="3">
    <source>
        <dbReference type="EMBL" id="TXD36024.1"/>
    </source>
</evidence>
<dbReference type="NCBIfam" id="NF040673">
    <property type="entry name" value="PLuB_PQQ_rpt"/>
    <property type="match status" value="1"/>
</dbReference>
<protein>
    <submittedName>
        <fullName evidence="3">Uncharacterized protein</fullName>
    </submittedName>
</protein>
<name>A0A5C6XA05_9DELT</name>
<dbReference type="EMBL" id="VOSL01000047">
    <property type="protein sequence ID" value="TXD36024.1"/>
    <property type="molecule type" value="Genomic_DNA"/>
</dbReference>
<accession>A0A5C6XA05</accession>
<proteinExistence type="predicted"/>
<feature type="chain" id="PRO_5023054136" evidence="2">
    <location>
        <begin position="28"/>
        <end position="422"/>
    </location>
</feature>
<comment type="caution">
    <text evidence="3">The sequence shown here is derived from an EMBL/GenBank/DDBJ whole genome shotgun (WGS) entry which is preliminary data.</text>
</comment>
<dbReference type="OrthoDB" id="5518601at2"/>
<evidence type="ECO:0000256" key="1">
    <source>
        <dbReference type="SAM" id="MobiDB-lite"/>
    </source>
</evidence>
<feature type="region of interest" description="Disordered" evidence="1">
    <location>
        <begin position="34"/>
        <end position="62"/>
    </location>
</feature>
<dbReference type="InterPro" id="IPR011047">
    <property type="entry name" value="Quinoprotein_ADH-like_sf"/>
</dbReference>
<dbReference type="SUPFAM" id="SSF50998">
    <property type="entry name" value="Quinoprotein alcohol dehydrogenase-like"/>
    <property type="match status" value="1"/>
</dbReference>
<feature type="signal peptide" evidence="2">
    <location>
        <begin position="1"/>
        <end position="27"/>
    </location>
</feature>
<sequence length="422" mass="45628">MSPIAPRKRPRLPRACTLALSVSAALALVACDAPTDAQPTSDSTEDITASATPQATWAPPEPVDLRDPDALPMHPTDVGQPTLYPRCHELFEPEGSPRAWPLDRDEADATLFGCEPEAALTLSDPPMRLVAYSLPRPADSRATDLRLVAYNNAGELLWHRRIDRQQQGDNFTANFRGSFLTRVDQKFICAGTRWQGGTQALCARQDSGEVIFEGTMNFWSGIDMLGVGPALVGADINGLTLRYPFTGVEMRHRAFGARGGRTAFYASSPTHVFFVPADGEPVLSAWNLQTLEIDWQLPLPAKPQSNSGQSFPSLDLLVFKIDDTLYALNTGDGTQKLAMTVGVDNPSLATTEDALIVLVRRSDAPPLLTILDPQRGVATRAALAPRGALAVGTDGPRILTRSVRALREVTLKTPAPRANSDD</sequence>
<gene>
    <name evidence="3" type="ORF">FRC96_10475</name>
</gene>
<dbReference type="RefSeq" id="WP_146974446.1">
    <property type="nucleotide sequence ID" value="NZ_VOSL01000047.1"/>
</dbReference>
<organism evidence="3 4">
    <name type="scientific">Lujinxingia vulgaris</name>
    <dbReference type="NCBI Taxonomy" id="2600176"/>
    <lineage>
        <taxon>Bacteria</taxon>
        <taxon>Deltaproteobacteria</taxon>
        <taxon>Bradymonadales</taxon>
        <taxon>Lujinxingiaceae</taxon>
        <taxon>Lujinxingia</taxon>
    </lineage>
</organism>
<keyword evidence="2" id="KW-0732">Signal</keyword>
<evidence type="ECO:0000313" key="4">
    <source>
        <dbReference type="Proteomes" id="UP000321046"/>
    </source>
</evidence>
<feature type="compositionally biased region" description="Polar residues" evidence="1">
    <location>
        <begin position="37"/>
        <end position="55"/>
    </location>
</feature>
<evidence type="ECO:0000256" key="2">
    <source>
        <dbReference type="SAM" id="SignalP"/>
    </source>
</evidence>
<dbReference type="Proteomes" id="UP000321046">
    <property type="component" value="Unassembled WGS sequence"/>
</dbReference>